<feature type="compositionally biased region" description="Polar residues" evidence="1">
    <location>
        <begin position="1"/>
        <end position="19"/>
    </location>
</feature>
<organism evidence="3 4">
    <name type="scientific">Symmachiella macrocystis</name>
    <dbReference type="NCBI Taxonomy" id="2527985"/>
    <lineage>
        <taxon>Bacteria</taxon>
        <taxon>Pseudomonadati</taxon>
        <taxon>Planctomycetota</taxon>
        <taxon>Planctomycetia</taxon>
        <taxon>Planctomycetales</taxon>
        <taxon>Planctomycetaceae</taxon>
        <taxon>Symmachiella</taxon>
    </lineage>
</organism>
<evidence type="ECO:0000259" key="2">
    <source>
        <dbReference type="Pfam" id="PF13847"/>
    </source>
</evidence>
<comment type="caution">
    <text evidence="3">The sequence shown here is derived from an EMBL/GenBank/DDBJ whole genome shotgun (WGS) entry which is preliminary data.</text>
</comment>
<dbReference type="PANTHER" id="PTHR43861">
    <property type="entry name" value="TRANS-ACONITATE 2-METHYLTRANSFERASE-RELATED"/>
    <property type="match status" value="1"/>
</dbReference>
<proteinExistence type="predicted"/>
<dbReference type="InterPro" id="IPR025714">
    <property type="entry name" value="Methyltranfer_dom"/>
</dbReference>
<evidence type="ECO:0000313" key="4">
    <source>
        <dbReference type="Proteomes" id="UP000320735"/>
    </source>
</evidence>
<reference evidence="3 4" key="1">
    <citation type="submission" date="2019-02" db="EMBL/GenBank/DDBJ databases">
        <title>Deep-cultivation of Planctomycetes and their phenomic and genomic characterization uncovers novel biology.</title>
        <authorList>
            <person name="Wiegand S."/>
            <person name="Jogler M."/>
            <person name="Boedeker C."/>
            <person name="Pinto D."/>
            <person name="Vollmers J."/>
            <person name="Rivas-Marin E."/>
            <person name="Kohn T."/>
            <person name="Peeters S.H."/>
            <person name="Heuer A."/>
            <person name="Rast P."/>
            <person name="Oberbeckmann S."/>
            <person name="Bunk B."/>
            <person name="Jeske O."/>
            <person name="Meyerdierks A."/>
            <person name="Storesund J.E."/>
            <person name="Kallscheuer N."/>
            <person name="Luecker S."/>
            <person name="Lage O.M."/>
            <person name="Pohl T."/>
            <person name="Merkel B.J."/>
            <person name="Hornburger P."/>
            <person name="Mueller R.-W."/>
            <person name="Bruemmer F."/>
            <person name="Labrenz M."/>
            <person name="Spormann A.M."/>
            <person name="Op Den Camp H."/>
            <person name="Overmann J."/>
            <person name="Amann R."/>
            <person name="Jetten M.S.M."/>
            <person name="Mascher T."/>
            <person name="Medema M.H."/>
            <person name="Devos D.P."/>
            <person name="Kaster A.-K."/>
            <person name="Ovreas L."/>
            <person name="Rohde M."/>
            <person name="Galperin M.Y."/>
            <person name="Jogler C."/>
        </authorList>
    </citation>
    <scope>NUCLEOTIDE SEQUENCE [LARGE SCALE GENOMIC DNA]</scope>
    <source>
        <strain evidence="3 4">CA54</strain>
    </source>
</reference>
<dbReference type="CDD" id="cd02440">
    <property type="entry name" value="AdoMet_MTases"/>
    <property type="match status" value="1"/>
</dbReference>
<dbReference type="InterPro" id="IPR029063">
    <property type="entry name" value="SAM-dependent_MTases_sf"/>
</dbReference>
<dbReference type="GO" id="GO:0032259">
    <property type="term" value="P:methylation"/>
    <property type="evidence" value="ECO:0007669"/>
    <property type="project" value="UniProtKB-KW"/>
</dbReference>
<keyword evidence="3" id="KW-0808">Transferase</keyword>
<dbReference type="Gene3D" id="3.40.50.150">
    <property type="entry name" value="Vaccinia Virus protein VP39"/>
    <property type="match status" value="1"/>
</dbReference>
<dbReference type="EC" id="2.1.1.-" evidence="3"/>
<accession>A0A5C6BLV3</accession>
<dbReference type="Proteomes" id="UP000320735">
    <property type="component" value="Unassembled WGS sequence"/>
</dbReference>
<dbReference type="GO" id="GO:0008168">
    <property type="term" value="F:methyltransferase activity"/>
    <property type="evidence" value="ECO:0007669"/>
    <property type="project" value="UniProtKB-KW"/>
</dbReference>
<dbReference type="Pfam" id="PF13847">
    <property type="entry name" value="Methyltransf_31"/>
    <property type="match status" value="1"/>
</dbReference>
<evidence type="ECO:0000256" key="1">
    <source>
        <dbReference type="SAM" id="MobiDB-lite"/>
    </source>
</evidence>
<dbReference type="SUPFAM" id="SSF53335">
    <property type="entry name" value="S-adenosyl-L-methionine-dependent methyltransferases"/>
    <property type="match status" value="1"/>
</dbReference>
<name>A0A5C6BLV3_9PLAN</name>
<sequence>MGSALKQTMSNDKGNSNQPYILGHSDHELNRLRAQARFLEPDTRQFLLDAGVKRGMRILDVGSGAGEVAFLAAELVGEAGIVLGTDKAPAAVAAATQAAQNRGFSNIQFLEGNPAEMTFETRFDAVIGRYVLPFQDEPSAMLRGLAKHLDHSGLLIFHEPDWTCVRSFPPAPLYDRACRWISDTTQLSGQSWNFLEKAHTIFVGADLPAPTMRMHTFIAGDFNTREWLIAVGDIVESLLPAMVRLGVATVEEVNIWTFRDRLLQDVTSNRSVIVGRSEIGIWTTIGRDATQKTAASDCEHPDSASL</sequence>
<dbReference type="EMBL" id="SJPP01000001">
    <property type="protein sequence ID" value="TWU12099.1"/>
    <property type="molecule type" value="Genomic_DNA"/>
</dbReference>
<protein>
    <submittedName>
        <fullName evidence="3">Putative methyltransferase YcgJ</fullName>
        <ecNumber evidence="3">2.1.1.-</ecNumber>
    </submittedName>
</protein>
<keyword evidence="3" id="KW-0489">Methyltransferase</keyword>
<keyword evidence="4" id="KW-1185">Reference proteome</keyword>
<feature type="region of interest" description="Disordered" evidence="1">
    <location>
        <begin position="1"/>
        <end position="20"/>
    </location>
</feature>
<gene>
    <name evidence="3" type="primary">ycgJ</name>
    <name evidence="3" type="ORF">CA54_09170</name>
</gene>
<feature type="domain" description="Methyltransferase" evidence="2">
    <location>
        <begin position="53"/>
        <end position="161"/>
    </location>
</feature>
<evidence type="ECO:0000313" key="3">
    <source>
        <dbReference type="EMBL" id="TWU12099.1"/>
    </source>
</evidence>
<dbReference type="AlphaFoldDB" id="A0A5C6BLV3"/>